<protein>
    <recommendedName>
        <fullName evidence="8">DUF4870 domain-containing protein</fullName>
    </recommendedName>
</protein>
<evidence type="ECO:0000256" key="1">
    <source>
        <dbReference type="ARBA" id="ARBA00004141"/>
    </source>
</evidence>
<dbReference type="OrthoDB" id="9808930at2"/>
<dbReference type="GeneID" id="97216587"/>
<name>A0A286R7T1_9BACI</name>
<keyword evidence="3 5" id="KW-1133">Transmembrane helix</keyword>
<evidence type="ECO:0000256" key="3">
    <source>
        <dbReference type="ARBA" id="ARBA00022989"/>
    </source>
</evidence>
<keyword evidence="2 5" id="KW-0812">Transmembrane</keyword>
<sequence length="107" mass="12253">MKDSQTDRILAAGIYIISFFTVFIGPLVIWLIKKDSSKLVDYHGRQYFNFLITYFVYGIISTILMLVLIGYLLGAIFGIAFIVFTIIAAVKAFEGEEYRIPFIIRIL</sequence>
<keyword evidence="7" id="KW-1185">Reference proteome</keyword>
<evidence type="ECO:0000313" key="6">
    <source>
        <dbReference type="EMBL" id="ASV69361.1"/>
    </source>
</evidence>
<proteinExistence type="predicted"/>
<evidence type="ECO:0000256" key="5">
    <source>
        <dbReference type="SAM" id="Phobius"/>
    </source>
</evidence>
<dbReference type="AlphaFoldDB" id="A0A286R7T1"/>
<dbReference type="EMBL" id="CP022983">
    <property type="protein sequence ID" value="ASV69361.1"/>
    <property type="molecule type" value="Genomic_DNA"/>
</dbReference>
<dbReference type="InterPro" id="IPR019109">
    <property type="entry name" value="MamF_MmsF"/>
</dbReference>
<gene>
    <name evidence="6" type="ORF">CKF48_19805</name>
</gene>
<dbReference type="RefSeq" id="WP_095372924.1">
    <property type="nucleotide sequence ID" value="NZ_CP022983.1"/>
</dbReference>
<reference evidence="6 7" key="1">
    <citation type="submission" date="2017-08" db="EMBL/GenBank/DDBJ databases">
        <title>Complete Genome Sequence of Bacillus kochii Oregon-R-modENCODE STRAIN BDGP4, isolated from Drosophila melanogaster gut.</title>
        <authorList>
            <person name="Wan K.H."/>
            <person name="Yu C."/>
            <person name="Park S."/>
            <person name="Hammonds A.S."/>
            <person name="Booth B.W."/>
            <person name="Celniker S.E."/>
        </authorList>
    </citation>
    <scope>NUCLEOTIDE SEQUENCE [LARGE SCALE GENOMIC DNA]</scope>
    <source>
        <strain evidence="6 7">BDGP4</strain>
    </source>
</reference>
<evidence type="ECO:0000256" key="4">
    <source>
        <dbReference type="ARBA" id="ARBA00023136"/>
    </source>
</evidence>
<dbReference type="Proteomes" id="UP000215137">
    <property type="component" value="Chromosome"/>
</dbReference>
<dbReference type="KEGG" id="bko:CKF48_19805"/>
<comment type="subcellular location">
    <subcellularLocation>
        <location evidence="1">Membrane</location>
        <topology evidence="1">Multi-pass membrane protein</topology>
    </subcellularLocation>
</comment>
<keyword evidence="4 5" id="KW-0472">Membrane</keyword>
<organism evidence="6 7">
    <name type="scientific">Cytobacillus kochii</name>
    <dbReference type="NCBI Taxonomy" id="859143"/>
    <lineage>
        <taxon>Bacteria</taxon>
        <taxon>Bacillati</taxon>
        <taxon>Bacillota</taxon>
        <taxon>Bacilli</taxon>
        <taxon>Bacillales</taxon>
        <taxon>Bacillaceae</taxon>
        <taxon>Cytobacillus</taxon>
    </lineage>
</organism>
<feature type="transmembrane region" description="Helical" evidence="5">
    <location>
        <begin position="12"/>
        <end position="32"/>
    </location>
</feature>
<dbReference type="Pfam" id="PF09685">
    <property type="entry name" value="MamF_MmsF"/>
    <property type="match status" value="1"/>
</dbReference>
<evidence type="ECO:0000256" key="2">
    <source>
        <dbReference type="ARBA" id="ARBA00022692"/>
    </source>
</evidence>
<feature type="transmembrane region" description="Helical" evidence="5">
    <location>
        <begin position="75"/>
        <end position="93"/>
    </location>
</feature>
<evidence type="ECO:0008006" key="8">
    <source>
        <dbReference type="Google" id="ProtNLM"/>
    </source>
</evidence>
<feature type="transmembrane region" description="Helical" evidence="5">
    <location>
        <begin position="47"/>
        <end position="69"/>
    </location>
</feature>
<accession>A0A286R7T1</accession>
<evidence type="ECO:0000313" key="7">
    <source>
        <dbReference type="Proteomes" id="UP000215137"/>
    </source>
</evidence>